<evidence type="ECO:0000256" key="1">
    <source>
        <dbReference type="SAM" id="MobiDB-lite"/>
    </source>
</evidence>
<reference evidence="2" key="1">
    <citation type="submission" date="2012-12" db="EMBL/GenBank/DDBJ databases">
        <title>Identification and characterization of a phenylalanine ammonia-lyase gene family in Isatis indigotica Fort.</title>
        <authorList>
            <person name="Liu Q."/>
            <person name="Chen J."/>
            <person name="Zhou X."/>
            <person name="Di P."/>
            <person name="Xiao Y."/>
            <person name="Xuan H."/>
            <person name="Zhang L."/>
            <person name="Chen W."/>
        </authorList>
    </citation>
    <scope>NUCLEOTIDE SEQUENCE</scope>
    <source>
        <tissue evidence="2">Salivary gland</tissue>
    </source>
</reference>
<protein>
    <submittedName>
        <fullName evidence="2">Putative guanylate-binding protein</fullName>
    </submittedName>
</protein>
<dbReference type="AlphaFoldDB" id="A0A0K8RCA7"/>
<organism evidence="2">
    <name type="scientific">Ixodes ricinus</name>
    <name type="common">Common tick</name>
    <name type="synonym">Acarus ricinus</name>
    <dbReference type="NCBI Taxonomy" id="34613"/>
    <lineage>
        <taxon>Eukaryota</taxon>
        <taxon>Metazoa</taxon>
        <taxon>Ecdysozoa</taxon>
        <taxon>Arthropoda</taxon>
        <taxon>Chelicerata</taxon>
        <taxon>Arachnida</taxon>
        <taxon>Acari</taxon>
        <taxon>Parasitiformes</taxon>
        <taxon>Ixodida</taxon>
        <taxon>Ixodoidea</taxon>
        <taxon>Ixodidae</taxon>
        <taxon>Ixodinae</taxon>
        <taxon>Ixodes</taxon>
    </lineage>
</organism>
<proteinExistence type="evidence at transcript level"/>
<evidence type="ECO:0000313" key="2">
    <source>
        <dbReference type="EMBL" id="JAA68498.1"/>
    </source>
</evidence>
<name>A0A0K8RCA7_IXORI</name>
<dbReference type="EMBL" id="GADI01005310">
    <property type="protein sequence ID" value="JAA68498.1"/>
    <property type="molecule type" value="mRNA"/>
</dbReference>
<feature type="region of interest" description="Disordered" evidence="1">
    <location>
        <begin position="1"/>
        <end position="23"/>
    </location>
</feature>
<accession>A0A0K8RCA7</accession>
<sequence>MYLRKKYKEERTSPSPESPRHRHNHHVLVLDLIRQEDPGKGLLVQLKGVIILGRQDLHGTPLGPLHPLHPFHLHPVFVLGDSALARSVLPFRSASPRLDVDRIGVHALGAGTTSRGTSRSQ</sequence>